<keyword evidence="2" id="KW-1185">Reference proteome</keyword>
<name>A0AAD9CEL4_DISEL</name>
<dbReference type="AlphaFoldDB" id="A0AAD9CEL4"/>
<dbReference type="EMBL" id="JASDAP010000008">
    <property type="protein sequence ID" value="KAK1898229.1"/>
    <property type="molecule type" value="Genomic_DNA"/>
</dbReference>
<accession>A0AAD9CEL4</accession>
<gene>
    <name evidence="1" type="ORF">KUDE01_017754</name>
</gene>
<evidence type="ECO:0000313" key="2">
    <source>
        <dbReference type="Proteomes" id="UP001228049"/>
    </source>
</evidence>
<evidence type="ECO:0000313" key="1">
    <source>
        <dbReference type="EMBL" id="KAK1898229.1"/>
    </source>
</evidence>
<reference evidence="1" key="1">
    <citation type="submission" date="2023-04" db="EMBL/GenBank/DDBJ databases">
        <title>Chromosome-level genome of Chaenocephalus aceratus.</title>
        <authorList>
            <person name="Park H."/>
        </authorList>
    </citation>
    <scope>NUCLEOTIDE SEQUENCE</scope>
    <source>
        <strain evidence="1">DE</strain>
        <tissue evidence="1">Muscle</tissue>
    </source>
</reference>
<dbReference type="Proteomes" id="UP001228049">
    <property type="component" value="Unassembled WGS sequence"/>
</dbReference>
<proteinExistence type="predicted"/>
<comment type="caution">
    <text evidence="1">The sequence shown here is derived from an EMBL/GenBank/DDBJ whole genome shotgun (WGS) entry which is preliminary data.</text>
</comment>
<protein>
    <submittedName>
        <fullName evidence="1">G1/S-specific cyclin-E</fullName>
    </submittedName>
</protein>
<organism evidence="1 2">
    <name type="scientific">Dissostichus eleginoides</name>
    <name type="common">Patagonian toothfish</name>
    <name type="synonym">Dissostichus amissus</name>
    <dbReference type="NCBI Taxonomy" id="100907"/>
    <lineage>
        <taxon>Eukaryota</taxon>
        <taxon>Metazoa</taxon>
        <taxon>Chordata</taxon>
        <taxon>Craniata</taxon>
        <taxon>Vertebrata</taxon>
        <taxon>Euteleostomi</taxon>
        <taxon>Actinopterygii</taxon>
        <taxon>Neopterygii</taxon>
        <taxon>Teleostei</taxon>
        <taxon>Neoteleostei</taxon>
        <taxon>Acanthomorphata</taxon>
        <taxon>Eupercaria</taxon>
        <taxon>Perciformes</taxon>
        <taxon>Notothenioidei</taxon>
        <taxon>Nototheniidae</taxon>
        <taxon>Dissostichus</taxon>
    </lineage>
</organism>
<sequence>MRDSVKAFELKLRLWEGQMRRAANIGEDLLHSLSRDDIKDLFPGPANFLRRRAIWLVVNAERWRLLPKFYIHHPLETVTFQMRSPTLRCL</sequence>